<feature type="domain" description="CBS" evidence="12">
    <location>
        <begin position="516"/>
        <end position="574"/>
    </location>
</feature>
<keyword evidence="6 11" id="KW-0472">Membrane</keyword>
<keyword evidence="9" id="KW-0407">Ion channel</keyword>
<feature type="transmembrane region" description="Helical" evidence="11">
    <location>
        <begin position="150"/>
        <end position="175"/>
    </location>
</feature>
<dbReference type="GO" id="GO:0034707">
    <property type="term" value="C:chloride channel complex"/>
    <property type="evidence" value="ECO:0007669"/>
    <property type="project" value="UniProtKB-KW"/>
</dbReference>
<dbReference type="InterPro" id="IPR050368">
    <property type="entry name" value="ClC-type_chloride_channel"/>
</dbReference>
<proteinExistence type="predicted"/>
<keyword evidence="2" id="KW-0813">Transport</keyword>
<dbReference type="OrthoDB" id="89900at2157"/>
<protein>
    <submittedName>
        <fullName evidence="13">Voltage gated chloride channel family protein</fullName>
    </submittedName>
</protein>
<dbReference type="AlphaFoldDB" id="A0A089ZFF7"/>
<dbReference type="Pfam" id="PF00654">
    <property type="entry name" value="Voltage_CLC"/>
    <property type="match status" value="1"/>
</dbReference>
<dbReference type="SUPFAM" id="SSF54631">
    <property type="entry name" value="CBS-domain pair"/>
    <property type="match status" value="1"/>
</dbReference>
<keyword evidence="8" id="KW-0868">Chloride</keyword>
<evidence type="ECO:0000256" key="6">
    <source>
        <dbReference type="ARBA" id="ARBA00023136"/>
    </source>
</evidence>
<evidence type="ECO:0000256" key="2">
    <source>
        <dbReference type="ARBA" id="ARBA00022448"/>
    </source>
</evidence>
<dbReference type="RefSeq" id="WP_048072428.1">
    <property type="nucleotide sequence ID" value="NZ_CP006933.1"/>
</dbReference>
<evidence type="ECO:0000256" key="10">
    <source>
        <dbReference type="PROSITE-ProRule" id="PRU00703"/>
    </source>
</evidence>
<dbReference type="InterPro" id="IPR001807">
    <property type="entry name" value="ClC"/>
</dbReference>
<feature type="transmembrane region" description="Helical" evidence="11">
    <location>
        <begin position="187"/>
        <end position="208"/>
    </location>
</feature>
<dbReference type="GeneID" id="26740160"/>
<keyword evidence="3 11" id="KW-0812">Transmembrane</keyword>
<reference evidence="13" key="1">
    <citation type="submission" date="2013-12" db="EMBL/GenBank/DDBJ databases">
        <title>The complete genome sequence of Methanobacterium sp. BRM9.</title>
        <authorList>
            <consortium name="Pastoral Greenhouse Gas Research Consortium"/>
            <person name="Kelly W.J."/>
            <person name="Leahy S.C."/>
            <person name="Perry R."/>
            <person name="Li D."/>
            <person name="Altermann E."/>
            <person name="Lambie S.C."/>
            <person name="Attwood G.T."/>
        </authorList>
    </citation>
    <scope>NUCLEOTIDE SEQUENCE [LARGE SCALE GENOMIC DNA]</scope>
    <source>
        <strain evidence="13">BRM9</strain>
    </source>
</reference>
<dbReference type="SUPFAM" id="SSF81340">
    <property type="entry name" value="Clc chloride channel"/>
    <property type="match status" value="1"/>
</dbReference>
<feature type="transmembrane region" description="Helical" evidence="11">
    <location>
        <begin position="398"/>
        <end position="418"/>
    </location>
</feature>
<dbReference type="PANTHER" id="PTHR43427">
    <property type="entry name" value="CHLORIDE CHANNEL PROTEIN CLC-E"/>
    <property type="match status" value="1"/>
</dbReference>
<evidence type="ECO:0000256" key="4">
    <source>
        <dbReference type="ARBA" id="ARBA00022989"/>
    </source>
</evidence>
<dbReference type="Pfam" id="PF00571">
    <property type="entry name" value="CBS"/>
    <property type="match status" value="2"/>
</dbReference>
<comment type="subcellular location">
    <subcellularLocation>
        <location evidence="1">Membrane</location>
        <topology evidence="1">Multi-pass membrane protein</topology>
    </subcellularLocation>
</comment>
<dbReference type="Proteomes" id="UP000029661">
    <property type="component" value="Chromosome"/>
</dbReference>
<evidence type="ECO:0000313" key="16">
    <source>
        <dbReference type="Proteomes" id="UP000029661"/>
    </source>
</evidence>
<dbReference type="EMBL" id="LN515531">
    <property type="protein sequence ID" value="CEA13189.1"/>
    <property type="molecule type" value="Genomic_DNA"/>
</dbReference>
<evidence type="ECO:0000256" key="1">
    <source>
        <dbReference type="ARBA" id="ARBA00004141"/>
    </source>
</evidence>
<evidence type="ECO:0000256" key="8">
    <source>
        <dbReference type="ARBA" id="ARBA00023214"/>
    </source>
</evidence>
<dbReference type="Gene3D" id="3.10.580.10">
    <property type="entry name" value="CBS-domain"/>
    <property type="match status" value="1"/>
</dbReference>
<evidence type="ECO:0000313" key="15">
    <source>
        <dbReference type="EMBL" id="CEL25554.1"/>
    </source>
</evidence>
<dbReference type="Gene3D" id="1.10.3080.10">
    <property type="entry name" value="Clc chloride channel"/>
    <property type="match status" value="1"/>
</dbReference>
<feature type="transmembrane region" description="Helical" evidence="11">
    <location>
        <begin position="12"/>
        <end position="34"/>
    </location>
</feature>
<feature type="transmembrane region" description="Helical" evidence="11">
    <location>
        <begin position="339"/>
        <end position="358"/>
    </location>
</feature>
<feature type="transmembrane region" description="Helical" evidence="11">
    <location>
        <begin position="229"/>
        <end position="253"/>
    </location>
</feature>
<feature type="domain" description="CBS" evidence="12">
    <location>
        <begin position="453"/>
        <end position="509"/>
    </location>
</feature>
<dbReference type="SMART" id="SM00116">
    <property type="entry name" value="CBS"/>
    <property type="match status" value="2"/>
</dbReference>
<accession>A0A089ZFF7</accession>
<dbReference type="EMBL" id="LN734822">
    <property type="protein sequence ID" value="CEL25554.1"/>
    <property type="molecule type" value="Genomic_DNA"/>
</dbReference>
<dbReference type="InterPro" id="IPR000644">
    <property type="entry name" value="CBS_dom"/>
</dbReference>
<dbReference type="EMBL" id="CP006933">
    <property type="protein sequence ID" value="AIS31690.1"/>
    <property type="molecule type" value="Genomic_DNA"/>
</dbReference>
<evidence type="ECO:0000256" key="11">
    <source>
        <dbReference type="SAM" id="Phobius"/>
    </source>
</evidence>
<feature type="transmembrane region" description="Helical" evidence="11">
    <location>
        <begin position="265"/>
        <end position="286"/>
    </location>
</feature>
<dbReference type="PATRIC" id="fig|2162.10.peg.2003"/>
<gene>
    <name evidence="13" type="ORF">BRM9_0873</name>
    <name evidence="14" type="ORF">DSM1535_0836</name>
    <name evidence="15" type="ORF">MB9_1927</name>
</gene>
<evidence type="ECO:0000313" key="14">
    <source>
        <dbReference type="EMBL" id="CEA13189.1"/>
    </source>
</evidence>
<evidence type="ECO:0000256" key="9">
    <source>
        <dbReference type="ARBA" id="ARBA00023303"/>
    </source>
</evidence>
<keyword evidence="4 11" id="KW-1133">Transmembrane helix</keyword>
<feature type="transmembrane region" description="Helical" evidence="11">
    <location>
        <begin position="370"/>
        <end position="392"/>
    </location>
</feature>
<dbReference type="PROSITE" id="PS51371">
    <property type="entry name" value="CBS"/>
    <property type="match status" value="2"/>
</dbReference>
<keyword evidence="10" id="KW-0129">CBS domain</keyword>
<dbReference type="KEGG" id="mfc:BRM9_0873"/>
<reference evidence="15" key="2">
    <citation type="submission" date="2014-09" db="EMBL/GenBank/DDBJ databases">
        <authorList>
            <person name="Bishop-Lilly K.A."/>
            <person name="Broomall S.M."/>
            <person name="Chain P.S."/>
            <person name="Chertkov O."/>
            <person name="Coyne S.R."/>
            <person name="Daligault H.E."/>
            <person name="Davenport K.W."/>
            <person name="Erkkila T."/>
            <person name="Frey K.G."/>
            <person name="Gibbons H.S."/>
            <person name="Gu W."/>
            <person name="Jaissle J."/>
            <person name="Johnson S.L."/>
            <person name="Koroleva G.I."/>
            <person name="Ladner J.T."/>
            <person name="Lo C.-C."/>
            <person name="Minogue T.D."/>
            <person name="Munk C."/>
            <person name="Palacios G.F."/>
            <person name="Redden C.L."/>
            <person name="Rosenzweig C.N."/>
            <person name="Scholz M.B."/>
            <person name="Teshima H."/>
            <person name="Xu Y."/>
        </authorList>
    </citation>
    <scope>NUCLEOTIDE SEQUENCE</scope>
    <source>
        <strain evidence="15">Mb9</strain>
    </source>
</reference>
<feature type="transmembrane region" description="Helical" evidence="11">
    <location>
        <begin position="307"/>
        <end position="327"/>
    </location>
</feature>
<organism evidence="13 16">
    <name type="scientific">Methanobacterium formicicum</name>
    <dbReference type="NCBI Taxonomy" id="2162"/>
    <lineage>
        <taxon>Archaea</taxon>
        <taxon>Methanobacteriati</taxon>
        <taxon>Methanobacteriota</taxon>
        <taxon>Methanomada group</taxon>
        <taxon>Methanobacteria</taxon>
        <taxon>Methanobacteriales</taxon>
        <taxon>Methanobacteriaceae</taxon>
        <taxon>Methanobacterium</taxon>
    </lineage>
</organism>
<sequence>MKTRIKSNIVFYNTLAIITGMFCGIIAVAFRYLISGFQYLFFNELGSFLDFCYPYYIIIIPAIGGILVGLLTHYFAKETKGHGVPEVMTAVTLHGGKIRPIVAGVKAIASAICIGSGGSAGKEGPIIQIGSTVGSTIAQKLKLTPYQTKVLVTCGAAGGIAAIFNTPIAGVLFALELILREVKLKSLTPIIISAVFATITAKVLLNYLGVEATYIFFLPQYTLKTPLEIIFYLLLGLVAGVVAIIFTKSLYGIEDIFEKIKAPEFVKPAIGGLFVGIIGLILFLSSGNPYVFGIGFETMDMLFGGQIVFAVIFALIFLKIIATSLTLGSGGSGGVFTPALFIGSMTGGAFGTVIHKIFPTITATYEGYAIVGMAAVFAGGSNAILTAIVLVFEMTGNYMIILPVMLACVISTSFYKFYMEDTIYTVKLRHRGIIIEQEMDVNQMKTITVQDIMNTEVETVNEYLSLKKLSEKIIKTGHMAFPVVRAGNYLVGIVTHSDFDKIGENEHETLRVKDVMTTELFTAQPDERIEDVLIKTENEELSHFPVVNPNKPQEIVGFFTKGDIIRAYTKKRAN</sequence>
<dbReference type="CDD" id="cd00400">
    <property type="entry name" value="Voltage_gated_ClC"/>
    <property type="match status" value="1"/>
</dbReference>
<feature type="transmembrane region" description="Helical" evidence="11">
    <location>
        <begin position="54"/>
        <end position="76"/>
    </location>
</feature>
<evidence type="ECO:0000256" key="7">
    <source>
        <dbReference type="ARBA" id="ARBA00023173"/>
    </source>
</evidence>
<evidence type="ECO:0000313" key="13">
    <source>
        <dbReference type="EMBL" id="AIS31690.1"/>
    </source>
</evidence>
<dbReference type="PANTHER" id="PTHR43427:SF6">
    <property type="entry name" value="CHLORIDE CHANNEL PROTEIN CLC-E"/>
    <property type="match status" value="1"/>
</dbReference>
<evidence type="ECO:0000256" key="3">
    <source>
        <dbReference type="ARBA" id="ARBA00022692"/>
    </source>
</evidence>
<keyword evidence="17" id="KW-1185">Reference proteome</keyword>
<name>A0A089ZFF7_METFO</name>
<keyword evidence="5" id="KW-0406">Ion transport</keyword>
<dbReference type="STRING" id="2162.BRM9_0873"/>
<evidence type="ECO:0000256" key="5">
    <source>
        <dbReference type="ARBA" id="ARBA00023065"/>
    </source>
</evidence>
<dbReference type="InterPro" id="IPR046342">
    <property type="entry name" value="CBS_dom_sf"/>
</dbReference>
<dbReference type="PRINTS" id="PR00762">
    <property type="entry name" value="CLCHANNEL"/>
</dbReference>
<keyword evidence="7" id="KW-0869">Chloride channel</keyword>
<dbReference type="KEGG" id="mfi:DSM1535_0836"/>
<evidence type="ECO:0000313" key="17">
    <source>
        <dbReference type="Proteomes" id="UP000062768"/>
    </source>
</evidence>
<dbReference type="GO" id="GO:0005254">
    <property type="term" value="F:chloride channel activity"/>
    <property type="evidence" value="ECO:0007669"/>
    <property type="project" value="UniProtKB-KW"/>
</dbReference>
<dbReference type="Proteomes" id="UP000062768">
    <property type="component" value="Chromosome I"/>
</dbReference>
<evidence type="ECO:0000259" key="12">
    <source>
        <dbReference type="PROSITE" id="PS51371"/>
    </source>
</evidence>
<dbReference type="InterPro" id="IPR014743">
    <property type="entry name" value="Cl-channel_core"/>
</dbReference>